<keyword evidence="1" id="KW-0812">Transmembrane</keyword>
<evidence type="ECO:0000313" key="4">
    <source>
        <dbReference type="Proteomes" id="UP000322110"/>
    </source>
</evidence>
<evidence type="ECO:0000256" key="1">
    <source>
        <dbReference type="SAM" id="Phobius"/>
    </source>
</evidence>
<dbReference type="InterPro" id="IPR002656">
    <property type="entry name" value="Acyl_transf_3_dom"/>
</dbReference>
<dbReference type="PANTHER" id="PTHR23028">
    <property type="entry name" value="ACETYLTRANSFERASE"/>
    <property type="match status" value="1"/>
</dbReference>
<feature type="transmembrane region" description="Helical" evidence="1">
    <location>
        <begin position="53"/>
        <end position="73"/>
    </location>
</feature>
<feature type="transmembrane region" description="Helical" evidence="1">
    <location>
        <begin position="328"/>
        <end position="349"/>
    </location>
</feature>
<dbReference type="Proteomes" id="UP000322110">
    <property type="component" value="Unassembled WGS sequence"/>
</dbReference>
<keyword evidence="1" id="KW-0472">Membrane</keyword>
<keyword evidence="3" id="KW-0012">Acyltransferase</keyword>
<keyword evidence="3" id="KW-0808">Transferase</keyword>
<feature type="transmembrane region" description="Helical" evidence="1">
    <location>
        <begin position="101"/>
        <end position="119"/>
    </location>
</feature>
<dbReference type="Pfam" id="PF01757">
    <property type="entry name" value="Acyl_transf_3"/>
    <property type="match status" value="1"/>
</dbReference>
<feature type="transmembrane region" description="Helical" evidence="1">
    <location>
        <begin position="188"/>
        <end position="206"/>
    </location>
</feature>
<feature type="transmembrane region" description="Helical" evidence="1">
    <location>
        <begin position="302"/>
        <end position="322"/>
    </location>
</feature>
<dbReference type="InterPro" id="IPR050879">
    <property type="entry name" value="Acyltransferase_3"/>
</dbReference>
<gene>
    <name evidence="3" type="ORF">F0Q34_13570</name>
</gene>
<accession>A0A5B2TFF4</accession>
<name>A0A5B2TFF4_9PROT</name>
<feature type="domain" description="Acyltransferase 3" evidence="2">
    <location>
        <begin position="11"/>
        <end position="342"/>
    </location>
</feature>
<evidence type="ECO:0000313" key="3">
    <source>
        <dbReference type="EMBL" id="KAA2212735.1"/>
    </source>
</evidence>
<dbReference type="AlphaFoldDB" id="A0A5B2TFF4"/>
<proteinExistence type="predicted"/>
<organism evidence="3 4">
    <name type="scientific">Teichococcus oryzae</name>
    <dbReference type="NCBI Taxonomy" id="1608942"/>
    <lineage>
        <taxon>Bacteria</taxon>
        <taxon>Pseudomonadati</taxon>
        <taxon>Pseudomonadota</taxon>
        <taxon>Alphaproteobacteria</taxon>
        <taxon>Acetobacterales</taxon>
        <taxon>Roseomonadaceae</taxon>
        <taxon>Roseomonas</taxon>
    </lineage>
</organism>
<dbReference type="OrthoDB" id="9796461at2"/>
<comment type="caution">
    <text evidence="3">The sequence shown here is derived from an EMBL/GenBank/DDBJ whole genome shotgun (WGS) entry which is preliminary data.</text>
</comment>
<protein>
    <submittedName>
        <fullName evidence="3">Acyltransferase</fullName>
    </submittedName>
</protein>
<feature type="transmembrane region" description="Helical" evidence="1">
    <location>
        <begin position="218"/>
        <end position="240"/>
    </location>
</feature>
<evidence type="ECO:0000259" key="2">
    <source>
        <dbReference type="Pfam" id="PF01757"/>
    </source>
</evidence>
<dbReference type="RefSeq" id="WP_149812763.1">
    <property type="nucleotide sequence ID" value="NZ_VUKA01000006.1"/>
</dbReference>
<keyword evidence="1" id="KW-1133">Transmembrane helix</keyword>
<feature type="transmembrane region" description="Helical" evidence="1">
    <location>
        <begin position="18"/>
        <end position="41"/>
    </location>
</feature>
<feature type="transmembrane region" description="Helical" evidence="1">
    <location>
        <begin position="252"/>
        <end position="281"/>
    </location>
</feature>
<sequence length="373" mass="39963">MTTNSSPRLVELDSLRGIAAMIVVLHHAYLSILGAPSWLHWLVMETPLRPVGTGRQAVIFFFVLSGYVLTLALQRQEAKQRGGALTLPGWAQYALQRAVRLGLPVLAAVLVSAALQWAFWRGPLPEGTPHILGGAGWRVMWSWSDLLSQVLLLRSGDGFQLNPVLWSLVHEWRIALLLPLALLFRGRVALLLAVALLGAAVARLAGMPEGQVALGQSLPGSFAASAGFLPAFAAGAALALCPPPRLSRSHSLAAGISVAVMAMAAHDYGIIAASVLLILLAQRGATLARLLRRPVLLWLGRISFSLYLVHMPLLLALTHLCFGVLPPWLIAALAVPLSLPLAEAMNRLVEQPAHRLARRIPRPGGPQPALGRT</sequence>
<dbReference type="EMBL" id="VUKA01000006">
    <property type="protein sequence ID" value="KAA2212735.1"/>
    <property type="molecule type" value="Genomic_DNA"/>
</dbReference>
<keyword evidence="4" id="KW-1185">Reference proteome</keyword>
<reference evidence="3 4" key="1">
    <citation type="journal article" date="2015" name="Int. J. Syst. Evol. Microbiol.">
        <title>Roseomonas oryzae sp. nov., isolated from paddy rhizosphere soil.</title>
        <authorList>
            <person name="Ramaprasad E.V."/>
            <person name="Sasikala Ch."/>
            <person name="Ramana Ch.V."/>
        </authorList>
    </citation>
    <scope>NUCLEOTIDE SEQUENCE [LARGE SCALE GENOMIC DNA]</scope>
    <source>
        <strain evidence="3 4">KCTC 42542</strain>
    </source>
</reference>
<dbReference type="GO" id="GO:0016747">
    <property type="term" value="F:acyltransferase activity, transferring groups other than amino-acyl groups"/>
    <property type="evidence" value="ECO:0007669"/>
    <property type="project" value="InterPro"/>
</dbReference>